<proteinExistence type="predicted"/>
<organism evidence="1">
    <name type="scientific">Arundo donax</name>
    <name type="common">Giant reed</name>
    <name type="synonym">Donax arundinaceus</name>
    <dbReference type="NCBI Taxonomy" id="35708"/>
    <lineage>
        <taxon>Eukaryota</taxon>
        <taxon>Viridiplantae</taxon>
        <taxon>Streptophyta</taxon>
        <taxon>Embryophyta</taxon>
        <taxon>Tracheophyta</taxon>
        <taxon>Spermatophyta</taxon>
        <taxon>Magnoliopsida</taxon>
        <taxon>Liliopsida</taxon>
        <taxon>Poales</taxon>
        <taxon>Poaceae</taxon>
        <taxon>PACMAD clade</taxon>
        <taxon>Arundinoideae</taxon>
        <taxon>Arundineae</taxon>
        <taxon>Arundo</taxon>
    </lineage>
</organism>
<reference evidence="1" key="2">
    <citation type="journal article" date="2015" name="Data Brief">
        <title>Shoot transcriptome of the giant reed, Arundo donax.</title>
        <authorList>
            <person name="Barrero R.A."/>
            <person name="Guerrero F.D."/>
            <person name="Moolhuijzen P."/>
            <person name="Goolsby J.A."/>
            <person name="Tidwell J."/>
            <person name="Bellgard S.E."/>
            <person name="Bellgard M.I."/>
        </authorList>
    </citation>
    <scope>NUCLEOTIDE SEQUENCE</scope>
    <source>
        <tissue evidence="1">Shoot tissue taken approximately 20 cm above the soil surface</tissue>
    </source>
</reference>
<protein>
    <submittedName>
        <fullName evidence="1">Uncharacterized protein</fullName>
    </submittedName>
</protein>
<evidence type="ECO:0000313" key="1">
    <source>
        <dbReference type="EMBL" id="JAE29812.1"/>
    </source>
</evidence>
<sequence length="87" mass="10295">MLGIDIYAKQFWKGEPSNWLKLLGSHGWIVQIGCQLLHNKTIMTNTSNRPWLIWSGYPQNVLFVEKSFHYKFFYPSTNLNQLIYELS</sequence>
<reference evidence="1" key="1">
    <citation type="submission" date="2014-09" db="EMBL/GenBank/DDBJ databases">
        <authorList>
            <person name="Magalhaes I.L.F."/>
            <person name="Oliveira U."/>
            <person name="Santos F.R."/>
            <person name="Vidigal T.H.D.A."/>
            <person name="Brescovit A.D."/>
            <person name="Santos A.J."/>
        </authorList>
    </citation>
    <scope>NUCLEOTIDE SEQUENCE</scope>
    <source>
        <tissue evidence="1">Shoot tissue taken approximately 20 cm above the soil surface</tissue>
    </source>
</reference>
<accession>A0A0A9GZ64</accession>
<dbReference type="AlphaFoldDB" id="A0A0A9GZ64"/>
<dbReference type="EMBL" id="GBRH01168084">
    <property type="protein sequence ID" value="JAE29812.1"/>
    <property type="molecule type" value="Transcribed_RNA"/>
</dbReference>
<name>A0A0A9GZ64_ARUDO</name>